<dbReference type="PANTHER" id="PTHR42837:SF2">
    <property type="entry name" value="MEMBRANE METALLOPROTEASE ARASP2, CHLOROPLASTIC-RELATED"/>
    <property type="match status" value="1"/>
</dbReference>
<dbReference type="InterPro" id="IPR041489">
    <property type="entry name" value="PDZ_6"/>
</dbReference>
<feature type="transmembrane region" description="Helical" evidence="12">
    <location>
        <begin position="6"/>
        <end position="26"/>
    </location>
</feature>
<keyword evidence="6" id="KW-0378">Hydrolase</keyword>
<dbReference type="GO" id="GO:0006508">
    <property type="term" value="P:proteolysis"/>
    <property type="evidence" value="ECO:0007669"/>
    <property type="project" value="UniProtKB-KW"/>
</dbReference>
<keyword evidence="8 12" id="KW-1133">Transmembrane helix</keyword>
<evidence type="ECO:0000259" key="13">
    <source>
        <dbReference type="SMART" id="SM00228"/>
    </source>
</evidence>
<dbReference type="CDD" id="cd23081">
    <property type="entry name" value="cpPDZ_EcRseP-like"/>
    <property type="match status" value="1"/>
</dbReference>
<name>A0A3N3ZRM7_9MICC</name>
<evidence type="ECO:0000256" key="5">
    <source>
        <dbReference type="ARBA" id="ARBA00022692"/>
    </source>
</evidence>
<dbReference type="EMBL" id="RKMF01000012">
    <property type="protein sequence ID" value="ROZ62462.1"/>
    <property type="molecule type" value="Genomic_DNA"/>
</dbReference>
<feature type="transmembrane region" description="Helical" evidence="12">
    <location>
        <begin position="129"/>
        <end position="151"/>
    </location>
</feature>
<evidence type="ECO:0000256" key="3">
    <source>
        <dbReference type="ARBA" id="ARBA00007931"/>
    </source>
</evidence>
<dbReference type="GO" id="GO:0004222">
    <property type="term" value="F:metalloendopeptidase activity"/>
    <property type="evidence" value="ECO:0007669"/>
    <property type="project" value="InterPro"/>
</dbReference>
<dbReference type="SUPFAM" id="SSF50156">
    <property type="entry name" value="PDZ domain-like"/>
    <property type="match status" value="1"/>
</dbReference>
<evidence type="ECO:0000256" key="6">
    <source>
        <dbReference type="ARBA" id="ARBA00022801"/>
    </source>
</evidence>
<dbReference type="GO" id="GO:0016020">
    <property type="term" value="C:membrane"/>
    <property type="evidence" value="ECO:0007669"/>
    <property type="project" value="UniProtKB-SubCell"/>
</dbReference>
<dbReference type="Gene3D" id="2.30.42.10">
    <property type="match status" value="1"/>
</dbReference>
<dbReference type="InterPro" id="IPR004387">
    <property type="entry name" value="Pept_M50_Zn"/>
</dbReference>
<gene>
    <name evidence="14" type="ORF">EDL96_09740</name>
</gene>
<evidence type="ECO:0000256" key="7">
    <source>
        <dbReference type="ARBA" id="ARBA00022833"/>
    </source>
</evidence>
<sequence>MSAVTVLLYVLGVLLAAVAFIFSIALHEVGHLVPAKLFKVRVRQYMVGFGPTVFSRRRGETEYGLKAVPLGGYVAMIGMYPPAEGYAAGVDSTGLFQQAVAETRSLEDEHRQPGDEDRAFYKLPVYKRVIIMLGGPLMNFLIAVMCITVLVTGFGTQSPTTQVSTVNECVVEVRAGDASADGQSQTSCDKTTPEAPAHAAGLEPGDTIVSINGQDVDTWDQLTSIIRDQGGKEVPLVYERDGQETSTVITPILTERPVQDDDGEPVLDNGDYVLEEVGFIGVSPRFDTVPQPVTEVPGVVVDSLNSVFGVLWRLPVNVWNTAVSTFTEAPRDPEGPMSVVGVGRISGEVAMTDRLEVKDKAATLVGLIGSVNLALFAFNLLPLLPLDGGHIAGALWEKVRRGFAKLTGRADPGPFDPLKLLPLTYVVVGAFLVMTVVLVLADIMEPVQVF</sequence>
<evidence type="ECO:0000256" key="2">
    <source>
        <dbReference type="ARBA" id="ARBA00004141"/>
    </source>
</evidence>
<keyword evidence="10 12" id="KW-0472">Membrane</keyword>
<feature type="domain" description="PDZ" evidence="13">
    <location>
        <begin position="152"/>
        <end position="242"/>
    </location>
</feature>
<dbReference type="SMART" id="SM00228">
    <property type="entry name" value="PDZ"/>
    <property type="match status" value="1"/>
</dbReference>
<dbReference type="Pfam" id="PF02163">
    <property type="entry name" value="Peptidase_M50"/>
    <property type="match status" value="1"/>
</dbReference>
<feature type="region of interest" description="Disordered" evidence="11">
    <location>
        <begin position="180"/>
        <end position="202"/>
    </location>
</feature>
<dbReference type="InterPro" id="IPR036034">
    <property type="entry name" value="PDZ_sf"/>
</dbReference>
<dbReference type="OrthoDB" id="9782003at2"/>
<dbReference type="InterPro" id="IPR008915">
    <property type="entry name" value="Peptidase_M50"/>
</dbReference>
<accession>A0A3N3ZRM7</accession>
<evidence type="ECO:0000256" key="10">
    <source>
        <dbReference type="ARBA" id="ARBA00023136"/>
    </source>
</evidence>
<dbReference type="CDD" id="cd06163">
    <property type="entry name" value="S2P-M50_PDZ_RseP-like"/>
    <property type="match status" value="1"/>
</dbReference>
<evidence type="ECO:0000256" key="9">
    <source>
        <dbReference type="ARBA" id="ARBA00023049"/>
    </source>
</evidence>
<evidence type="ECO:0000256" key="8">
    <source>
        <dbReference type="ARBA" id="ARBA00022989"/>
    </source>
</evidence>
<dbReference type="RefSeq" id="WP_123825629.1">
    <property type="nucleotide sequence ID" value="NZ_RKMF01000012.1"/>
</dbReference>
<evidence type="ECO:0000256" key="4">
    <source>
        <dbReference type="ARBA" id="ARBA00022670"/>
    </source>
</evidence>
<comment type="similarity">
    <text evidence="3">Belongs to the peptidase M50B family.</text>
</comment>
<dbReference type="PANTHER" id="PTHR42837">
    <property type="entry name" value="REGULATOR OF SIGMA-E PROTEASE RSEP"/>
    <property type="match status" value="1"/>
</dbReference>
<comment type="cofactor">
    <cofactor evidence="1">
        <name>Zn(2+)</name>
        <dbReference type="ChEBI" id="CHEBI:29105"/>
    </cofactor>
</comment>
<dbReference type="InterPro" id="IPR001478">
    <property type="entry name" value="PDZ"/>
</dbReference>
<comment type="subcellular location">
    <subcellularLocation>
        <location evidence="2">Membrane</location>
        <topology evidence="2">Multi-pass membrane protein</topology>
    </subcellularLocation>
</comment>
<organism evidence="14 15">
    <name type="scientific">Kocuria soli</name>
    <dbReference type="NCBI Taxonomy" id="2485125"/>
    <lineage>
        <taxon>Bacteria</taxon>
        <taxon>Bacillati</taxon>
        <taxon>Actinomycetota</taxon>
        <taxon>Actinomycetes</taxon>
        <taxon>Micrococcales</taxon>
        <taxon>Micrococcaceae</taxon>
        <taxon>Kocuria</taxon>
    </lineage>
</organism>
<dbReference type="Proteomes" id="UP000270616">
    <property type="component" value="Unassembled WGS sequence"/>
</dbReference>
<evidence type="ECO:0000256" key="12">
    <source>
        <dbReference type="SAM" id="Phobius"/>
    </source>
</evidence>
<feature type="transmembrane region" description="Helical" evidence="12">
    <location>
        <begin position="423"/>
        <end position="444"/>
    </location>
</feature>
<feature type="transmembrane region" description="Helical" evidence="12">
    <location>
        <begin position="361"/>
        <end position="381"/>
    </location>
</feature>
<evidence type="ECO:0000313" key="14">
    <source>
        <dbReference type="EMBL" id="ROZ62462.1"/>
    </source>
</evidence>
<evidence type="ECO:0000313" key="15">
    <source>
        <dbReference type="Proteomes" id="UP000270616"/>
    </source>
</evidence>
<comment type="caution">
    <text evidence="14">The sequence shown here is derived from an EMBL/GenBank/DDBJ whole genome shotgun (WGS) entry which is preliminary data.</text>
</comment>
<keyword evidence="7" id="KW-0862">Zinc</keyword>
<keyword evidence="4" id="KW-0645">Protease</keyword>
<dbReference type="AlphaFoldDB" id="A0A3N3ZRM7"/>
<feature type="compositionally biased region" description="Polar residues" evidence="11">
    <location>
        <begin position="181"/>
        <end position="190"/>
    </location>
</feature>
<proteinExistence type="inferred from homology"/>
<keyword evidence="15" id="KW-1185">Reference proteome</keyword>
<keyword evidence="9" id="KW-0482">Metalloprotease</keyword>
<keyword evidence="5 12" id="KW-0812">Transmembrane</keyword>
<dbReference type="Pfam" id="PF17820">
    <property type="entry name" value="PDZ_6"/>
    <property type="match status" value="1"/>
</dbReference>
<protein>
    <submittedName>
        <fullName evidence="14">PDZ domain-containing protein</fullName>
    </submittedName>
</protein>
<reference evidence="14 15" key="1">
    <citation type="submission" date="2018-10" db="EMBL/GenBank/DDBJ databases">
        <title>Kocuria sp. M5W7-7, whole genome shotgun sequence.</title>
        <authorList>
            <person name="Tuo L."/>
        </authorList>
    </citation>
    <scope>NUCLEOTIDE SEQUENCE [LARGE SCALE GENOMIC DNA]</scope>
    <source>
        <strain evidence="14 15">M5W7-7</strain>
    </source>
</reference>
<evidence type="ECO:0000256" key="11">
    <source>
        <dbReference type="SAM" id="MobiDB-lite"/>
    </source>
</evidence>
<evidence type="ECO:0000256" key="1">
    <source>
        <dbReference type="ARBA" id="ARBA00001947"/>
    </source>
</evidence>